<sequence>MSRNQNRRLQQQLQQTQAHNNELRERAQYAEAQLQTLRATAMQERRNADEKLRLLQASEERLSQQFENLANKIFEQKSQGLQQQNQQTLSATLEPFKQQLESFKRQVQQQYSDETKERSALRSELMSLRELNRQMAHEAEALTRALKGDTKQQGNWGELVLERILEQSGLREGHEYQTQSHHRDEDGKSFKPDVIVHLPNQKDVVIDSKVSLSAYERYFNSDDEAEKERLLQEHVQSLKQHIKQLGKKNYQQLEGLRTLDYVLMFVPVEPAFLLAVDREPELIKLALEQQIMLVSPTNLLVALRTVHNIWQYEYQNRNAEKIAIDAGKLYDKFVGFIEDLEKVGSSLQTLDNRYQEAMKKLSSGRGNLVSRIEKFREMGVQTSKRIANEWLDDDDSDADSKSVPHDRK</sequence>
<evidence type="ECO:0000313" key="6">
    <source>
        <dbReference type="EMBL" id="RUO43572.1"/>
    </source>
</evidence>
<name>A0AA94EEQ4_9GAMM</name>
<comment type="caution">
    <text evidence="6">The sequence shown here is derived from an EMBL/GenBank/DDBJ whole genome shotgun (WGS) entry which is preliminary data.</text>
</comment>
<keyword evidence="4" id="KW-0233">DNA recombination</keyword>
<organism evidence="6 7">
    <name type="scientific">Idiomarina aquatica</name>
    <dbReference type="NCBI Taxonomy" id="1327752"/>
    <lineage>
        <taxon>Bacteria</taxon>
        <taxon>Pseudomonadati</taxon>
        <taxon>Pseudomonadota</taxon>
        <taxon>Gammaproteobacteria</taxon>
        <taxon>Alteromonadales</taxon>
        <taxon>Idiomarinaceae</taxon>
        <taxon>Idiomarina</taxon>
    </lineage>
</organism>
<dbReference type="Pfam" id="PF02646">
    <property type="entry name" value="RmuC"/>
    <property type="match status" value="1"/>
</dbReference>
<accession>A0AA94EEQ4</accession>
<dbReference type="PANTHER" id="PTHR30563:SF0">
    <property type="entry name" value="DNA RECOMBINATION PROTEIN RMUC"/>
    <property type="match status" value="1"/>
</dbReference>
<protein>
    <submittedName>
        <fullName evidence="6">DNA recombination protein RmuC</fullName>
    </submittedName>
</protein>
<evidence type="ECO:0000256" key="3">
    <source>
        <dbReference type="ARBA" id="ARBA00023054"/>
    </source>
</evidence>
<evidence type="ECO:0000256" key="5">
    <source>
        <dbReference type="SAM" id="Coils"/>
    </source>
</evidence>
<evidence type="ECO:0000256" key="4">
    <source>
        <dbReference type="ARBA" id="ARBA00023172"/>
    </source>
</evidence>
<reference evidence="7" key="1">
    <citation type="journal article" date="2018" name="Front. Microbiol.">
        <title>Genome-Based Analysis Reveals the Taxonomy and Diversity of the Family Idiomarinaceae.</title>
        <authorList>
            <person name="Liu Y."/>
            <person name="Lai Q."/>
            <person name="Shao Z."/>
        </authorList>
    </citation>
    <scope>NUCLEOTIDE SEQUENCE [LARGE SCALE GENOMIC DNA]</scope>
    <source>
        <strain evidence="7">SN-14</strain>
    </source>
</reference>
<feature type="coiled-coil region" evidence="5">
    <location>
        <begin position="104"/>
        <end position="145"/>
    </location>
</feature>
<evidence type="ECO:0000256" key="1">
    <source>
        <dbReference type="ARBA" id="ARBA00003416"/>
    </source>
</evidence>
<evidence type="ECO:0000256" key="2">
    <source>
        <dbReference type="ARBA" id="ARBA00009840"/>
    </source>
</evidence>
<dbReference type="AlphaFoldDB" id="A0AA94EEQ4"/>
<dbReference type="PANTHER" id="PTHR30563">
    <property type="entry name" value="DNA RECOMBINATION PROTEIN RMUC"/>
    <property type="match status" value="1"/>
</dbReference>
<keyword evidence="3 5" id="KW-0175">Coiled coil</keyword>
<comment type="function">
    <text evidence="1">Involved in DNA recombination.</text>
</comment>
<dbReference type="InterPro" id="IPR003798">
    <property type="entry name" value="DNA_recombination_RmuC"/>
</dbReference>
<gene>
    <name evidence="6" type="ORF">CWE23_07185</name>
</gene>
<dbReference type="EMBL" id="PIPS01000002">
    <property type="protein sequence ID" value="RUO43572.1"/>
    <property type="molecule type" value="Genomic_DNA"/>
</dbReference>
<proteinExistence type="inferred from homology"/>
<evidence type="ECO:0000313" key="7">
    <source>
        <dbReference type="Proteomes" id="UP000286680"/>
    </source>
</evidence>
<keyword evidence="7" id="KW-1185">Reference proteome</keyword>
<feature type="coiled-coil region" evidence="5">
    <location>
        <begin position="6"/>
        <end position="72"/>
    </location>
</feature>
<dbReference type="GO" id="GO:0006310">
    <property type="term" value="P:DNA recombination"/>
    <property type="evidence" value="ECO:0007669"/>
    <property type="project" value="UniProtKB-KW"/>
</dbReference>
<comment type="similarity">
    <text evidence="2">Belongs to the RmuC family.</text>
</comment>
<dbReference type="Proteomes" id="UP000286680">
    <property type="component" value="Unassembled WGS sequence"/>
</dbReference>